<feature type="coiled-coil region" evidence="1">
    <location>
        <begin position="75"/>
        <end position="109"/>
    </location>
</feature>
<dbReference type="PANTHER" id="PTHR34293">
    <property type="entry name" value="HTH-TYPE TRANSCRIPTIONAL REGULATOR TRMBL2"/>
    <property type="match status" value="1"/>
</dbReference>
<dbReference type="InterPro" id="IPR002831">
    <property type="entry name" value="Tscrpt_reg_TrmB_N"/>
</dbReference>
<proteinExistence type="predicted"/>
<feature type="domain" description="Transcription regulator TrmB N-terminal" evidence="2">
    <location>
        <begin position="9"/>
        <end position="72"/>
    </location>
</feature>
<evidence type="ECO:0000259" key="2">
    <source>
        <dbReference type="Pfam" id="PF01978"/>
    </source>
</evidence>
<dbReference type="PANTHER" id="PTHR34293:SF1">
    <property type="entry name" value="HTH-TYPE TRANSCRIPTIONAL REGULATOR TRMBL2"/>
    <property type="match status" value="1"/>
</dbReference>
<dbReference type="CDD" id="cd00090">
    <property type="entry name" value="HTH_ARSR"/>
    <property type="match status" value="1"/>
</dbReference>
<dbReference type="STRING" id="1797985.A2Y83_01945"/>
<dbReference type="EMBL" id="MFFS01000100">
    <property type="protein sequence ID" value="OGF20274.1"/>
    <property type="molecule type" value="Genomic_DNA"/>
</dbReference>
<dbReference type="SUPFAM" id="SSF46785">
    <property type="entry name" value="Winged helix' DNA-binding domain"/>
    <property type="match status" value="1"/>
</dbReference>
<protein>
    <recommendedName>
        <fullName evidence="2">Transcription regulator TrmB N-terminal domain-containing protein</fullName>
    </recommendedName>
</protein>
<dbReference type="Gene3D" id="1.10.10.10">
    <property type="entry name" value="Winged helix-like DNA-binding domain superfamily/Winged helix DNA-binding domain"/>
    <property type="match status" value="1"/>
</dbReference>
<accession>A0A1F5S0T6</accession>
<dbReference type="InterPro" id="IPR011991">
    <property type="entry name" value="ArsR-like_HTH"/>
</dbReference>
<dbReference type="InterPro" id="IPR051797">
    <property type="entry name" value="TrmB-like"/>
</dbReference>
<evidence type="ECO:0000313" key="3">
    <source>
        <dbReference type="EMBL" id="OGF20274.1"/>
    </source>
</evidence>
<dbReference type="Pfam" id="PF01978">
    <property type="entry name" value="TrmB"/>
    <property type="match status" value="1"/>
</dbReference>
<name>A0A1F5S0T6_9BACT</name>
<reference evidence="3 4" key="1">
    <citation type="journal article" date="2016" name="Nat. Commun.">
        <title>Thousands of microbial genomes shed light on interconnected biogeochemical processes in an aquifer system.</title>
        <authorList>
            <person name="Anantharaman K."/>
            <person name="Brown C.T."/>
            <person name="Hug L.A."/>
            <person name="Sharon I."/>
            <person name="Castelle C.J."/>
            <person name="Probst A.J."/>
            <person name="Thomas B.C."/>
            <person name="Singh A."/>
            <person name="Wilkins M.J."/>
            <person name="Karaoz U."/>
            <person name="Brodie E.L."/>
            <person name="Williams K.H."/>
            <person name="Hubbard S.S."/>
            <person name="Banfield J.F."/>
        </authorList>
    </citation>
    <scope>NUCLEOTIDE SEQUENCE [LARGE SCALE GENOMIC DNA]</scope>
</reference>
<keyword evidence="1" id="KW-0175">Coiled coil</keyword>
<evidence type="ECO:0000313" key="4">
    <source>
        <dbReference type="Proteomes" id="UP000178323"/>
    </source>
</evidence>
<evidence type="ECO:0000256" key="1">
    <source>
        <dbReference type="SAM" id="Coils"/>
    </source>
</evidence>
<sequence>MSSNLKQILKQFGLNEIEIKSYLAALEFGPAPASFLAKQAGLNRVTVYEALKRLSKEGLIKIRAKQGNKIKYFIAEDFSVLREKAEEKKNEMEELMEKMEEAEPELRSKYIKKEEKPEVYFYEGKEGIKNVLIDTLKQPSDESIAFASADFLEIGFDKKFLESYWEKRTRLKIPARGIMPETESALKLFNEGRNRRELRRVKFIAKENYPFKDEIEIYGDNVGIICMAKGNEHGIIIRSRSIAESFKALFELIWNM</sequence>
<comment type="caution">
    <text evidence="3">The sequence shown here is derived from an EMBL/GenBank/DDBJ whole genome shotgun (WGS) entry which is preliminary data.</text>
</comment>
<dbReference type="InterPro" id="IPR036390">
    <property type="entry name" value="WH_DNA-bd_sf"/>
</dbReference>
<organism evidence="3 4">
    <name type="scientific">Candidatus Falkowbacteria bacterium RBG_13_39_14</name>
    <dbReference type="NCBI Taxonomy" id="1797985"/>
    <lineage>
        <taxon>Bacteria</taxon>
        <taxon>Candidatus Falkowiibacteriota</taxon>
    </lineage>
</organism>
<dbReference type="AlphaFoldDB" id="A0A1F5S0T6"/>
<gene>
    <name evidence="3" type="ORF">A2Y83_01945</name>
</gene>
<dbReference type="InterPro" id="IPR036388">
    <property type="entry name" value="WH-like_DNA-bd_sf"/>
</dbReference>
<dbReference type="Proteomes" id="UP000178323">
    <property type="component" value="Unassembled WGS sequence"/>
</dbReference>